<evidence type="ECO:0000256" key="1">
    <source>
        <dbReference type="ARBA" id="ARBA00022723"/>
    </source>
</evidence>
<evidence type="ECO:0000313" key="6">
    <source>
        <dbReference type="Proteomes" id="UP000000759"/>
    </source>
</evidence>
<dbReference type="eggNOG" id="KOG0143">
    <property type="taxonomic scope" value="Eukaryota"/>
</dbReference>
<dbReference type="GeneID" id="7198535"/>
<keyword evidence="1" id="KW-0479">Metal-binding</keyword>
<protein>
    <submittedName>
        <fullName evidence="5">Uncharacterized protein</fullName>
    </submittedName>
</protein>
<evidence type="ECO:0000259" key="4">
    <source>
        <dbReference type="PROSITE" id="PS51747"/>
    </source>
</evidence>
<feature type="domain" description="Fe2OG dioxygenase" evidence="3">
    <location>
        <begin position="364"/>
        <end position="481"/>
    </location>
</feature>
<dbReference type="KEGG" id="pti:PHATRDRAFT_49924"/>
<dbReference type="HOGENOM" id="CLU_465019_0_0_1"/>
<dbReference type="InterPro" id="IPR016193">
    <property type="entry name" value="Cytidine_deaminase-like"/>
</dbReference>
<proteinExistence type="predicted"/>
<dbReference type="InterPro" id="IPR044861">
    <property type="entry name" value="IPNS-like_FE2OG_OXY"/>
</dbReference>
<reference evidence="6" key="2">
    <citation type="submission" date="2008-08" db="EMBL/GenBank/DDBJ databases">
        <authorList>
            <consortium name="Diatom Consortium"/>
            <person name="Grigoriev I."/>
            <person name="Grimwood J."/>
            <person name="Kuo A."/>
            <person name="Otillar R.P."/>
            <person name="Salamov A."/>
            <person name="Detter J.C."/>
            <person name="Lindquist E."/>
            <person name="Shapiro H."/>
            <person name="Lucas S."/>
            <person name="Glavina del Rio T."/>
            <person name="Pitluck S."/>
            <person name="Rokhsar D."/>
            <person name="Bowler C."/>
        </authorList>
    </citation>
    <scope>GENOME REANNOTATION</scope>
    <source>
        <strain evidence="6">CCAP 1055/1</strain>
    </source>
</reference>
<dbReference type="PaxDb" id="2850-Phatr49924"/>
<dbReference type="Gene3D" id="2.60.120.330">
    <property type="entry name" value="B-lactam Antibiotic, Isopenicillin N Synthase, Chain"/>
    <property type="match status" value="1"/>
</dbReference>
<reference evidence="5 6" key="1">
    <citation type="journal article" date="2008" name="Nature">
        <title>The Phaeodactylum genome reveals the evolutionary history of diatom genomes.</title>
        <authorList>
            <person name="Bowler C."/>
            <person name="Allen A.E."/>
            <person name="Badger J.H."/>
            <person name="Grimwood J."/>
            <person name="Jabbari K."/>
            <person name="Kuo A."/>
            <person name="Maheswari U."/>
            <person name="Martens C."/>
            <person name="Maumus F."/>
            <person name="Otillar R.P."/>
            <person name="Rayko E."/>
            <person name="Salamov A."/>
            <person name="Vandepoele K."/>
            <person name="Beszteri B."/>
            <person name="Gruber A."/>
            <person name="Heijde M."/>
            <person name="Katinka M."/>
            <person name="Mock T."/>
            <person name="Valentin K."/>
            <person name="Verret F."/>
            <person name="Berges J.A."/>
            <person name="Brownlee C."/>
            <person name="Cadoret J.P."/>
            <person name="Chiovitti A."/>
            <person name="Choi C.J."/>
            <person name="Coesel S."/>
            <person name="De Martino A."/>
            <person name="Detter J.C."/>
            <person name="Durkin C."/>
            <person name="Falciatore A."/>
            <person name="Fournet J."/>
            <person name="Haruta M."/>
            <person name="Huysman M.J."/>
            <person name="Jenkins B.D."/>
            <person name="Jiroutova K."/>
            <person name="Jorgensen R.E."/>
            <person name="Joubert Y."/>
            <person name="Kaplan A."/>
            <person name="Kroger N."/>
            <person name="Kroth P.G."/>
            <person name="La Roche J."/>
            <person name="Lindquist E."/>
            <person name="Lommer M."/>
            <person name="Martin-Jezequel V."/>
            <person name="Lopez P.J."/>
            <person name="Lucas S."/>
            <person name="Mangogna M."/>
            <person name="McGinnis K."/>
            <person name="Medlin L.K."/>
            <person name="Montsant A."/>
            <person name="Oudot-Le Secq M.P."/>
            <person name="Napoli C."/>
            <person name="Obornik M."/>
            <person name="Parker M.S."/>
            <person name="Petit J.L."/>
            <person name="Porcel B.M."/>
            <person name="Poulsen N."/>
            <person name="Robison M."/>
            <person name="Rychlewski L."/>
            <person name="Rynearson T.A."/>
            <person name="Schmutz J."/>
            <person name="Shapiro H."/>
            <person name="Siaut M."/>
            <person name="Stanley M."/>
            <person name="Sussman M.R."/>
            <person name="Taylor A.R."/>
            <person name="Vardi A."/>
            <person name="von Dassow P."/>
            <person name="Vyverman W."/>
            <person name="Willis A."/>
            <person name="Wyrwicz L.S."/>
            <person name="Rokhsar D.S."/>
            <person name="Weissenbach J."/>
            <person name="Armbrust E.V."/>
            <person name="Green B.R."/>
            <person name="Van de Peer Y."/>
            <person name="Grigoriev I.V."/>
        </authorList>
    </citation>
    <scope>NUCLEOTIDE SEQUENCE [LARGE SCALE GENOMIC DNA]</scope>
    <source>
        <strain evidence="5 6">CCAP 1055/1</strain>
    </source>
</reference>
<feature type="domain" description="CMP/dCMP-type deaminase" evidence="4">
    <location>
        <begin position="7"/>
        <end position="126"/>
    </location>
</feature>
<dbReference type="CDD" id="cd01285">
    <property type="entry name" value="nucleoside_deaminase"/>
    <property type="match status" value="1"/>
</dbReference>
<dbReference type="PROSITE" id="PS51471">
    <property type="entry name" value="FE2OG_OXY"/>
    <property type="match status" value="1"/>
</dbReference>
<dbReference type="Proteomes" id="UP000000759">
    <property type="component" value="Chromosome 25"/>
</dbReference>
<dbReference type="PANTHER" id="PTHR47990">
    <property type="entry name" value="2-OXOGLUTARATE (2OG) AND FE(II)-DEPENDENT OXYGENASE SUPERFAMILY PROTEIN-RELATED"/>
    <property type="match status" value="1"/>
</dbReference>
<dbReference type="InterPro" id="IPR027443">
    <property type="entry name" value="IPNS-like_sf"/>
</dbReference>
<dbReference type="SUPFAM" id="SSF51197">
    <property type="entry name" value="Clavaminate synthase-like"/>
    <property type="match status" value="1"/>
</dbReference>
<dbReference type="InterPro" id="IPR016192">
    <property type="entry name" value="APOBEC/CMP_deaminase_Zn-bd"/>
</dbReference>
<dbReference type="Pfam" id="PF14226">
    <property type="entry name" value="DIOX_N"/>
    <property type="match status" value="1"/>
</dbReference>
<keyword evidence="6" id="KW-1185">Reference proteome</keyword>
<dbReference type="AlphaFoldDB" id="B7GCB8"/>
<dbReference type="SUPFAM" id="SSF53927">
    <property type="entry name" value="Cytidine deaminase-like"/>
    <property type="match status" value="1"/>
</dbReference>
<dbReference type="InterPro" id="IPR002125">
    <property type="entry name" value="CMP_dCMP_dom"/>
</dbReference>
<evidence type="ECO:0000313" key="5">
    <source>
        <dbReference type="EMBL" id="EEC43836.1"/>
    </source>
</evidence>
<dbReference type="GO" id="GO:0008270">
    <property type="term" value="F:zinc ion binding"/>
    <property type="evidence" value="ECO:0007669"/>
    <property type="project" value="InterPro"/>
</dbReference>
<accession>B7GCB8</accession>
<dbReference type="InterPro" id="IPR026992">
    <property type="entry name" value="DIOX_N"/>
</dbReference>
<evidence type="ECO:0000259" key="3">
    <source>
        <dbReference type="PROSITE" id="PS51471"/>
    </source>
</evidence>
<sequence length="564" mass="61463">MPDSSQRDDEACMREAIAEAAAATSEGKMPFGAVLAIDSVIVARAHNQCPAAAKRGGGTGDVTRHAEMELVRLFTSKLTAEERSNAVLYTSTEPCVMCAGAIYWSGVSKVVYGCSARQLEALSGPGGFDIPVDTLYGMASKGARRMECLGPLLAEESLQVHVDSGVWKNAPVPTTAEFPPVTQADLDIAVEAALLKSGLGSAKVVDDGVVPVIDLSVGTDEQVAEKLWQAAMEVGFFCVVGHGIDQSIIDGAFGASETFFAQPLEDKKAQSPLDMSINSGFEYFAQVRPSTGVADQKESLQITARQGCMDDRWPSDEFHKSADALLEASHQLAKRILNLLQPQAIPHVEPETLANSHTLWEEDGQCTLRFLHYPPLDSDTTAKLIDDGYWRAGPHTDWDNVTLLYQQMGQNGLECCANPRTGDPASMYWTAVNPVEGGIAINVGDMLARWSDGKLFSNLHRVRLPPDASKSRYSIAFFAQSDKKALIESKESEPITAGDYILSRIRSNFDKNRTTPMLIAIAAKYRSLIGLEAQRHNFELKKELPSEGLYYKLMSPENMFRSFA</sequence>
<keyword evidence="2" id="KW-0862">Zinc</keyword>
<evidence type="ECO:0000256" key="2">
    <source>
        <dbReference type="ARBA" id="ARBA00022833"/>
    </source>
</evidence>
<dbReference type="InterPro" id="IPR005123">
    <property type="entry name" value="Oxoglu/Fe-dep_dioxygenase_dom"/>
</dbReference>
<dbReference type="GO" id="GO:0016787">
    <property type="term" value="F:hydrolase activity"/>
    <property type="evidence" value="ECO:0007669"/>
    <property type="project" value="InterPro"/>
</dbReference>
<name>B7GCB8_PHATC</name>
<dbReference type="InParanoid" id="B7GCB8"/>
<dbReference type="EMBL" id="CM000627">
    <property type="protein sequence ID" value="EEC43836.1"/>
    <property type="molecule type" value="Genomic_DNA"/>
</dbReference>
<dbReference type="PROSITE" id="PS51747">
    <property type="entry name" value="CYT_DCMP_DEAMINASES_2"/>
    <property type="match status" value="1"/>
</dbReference>
<organism evidence="5 6">
    <name type="scientific">Phaeodactylum tricornutum (strain CCAP 1055/1)</name>
    <dbReference type="NCBI Taxonomy" id="556484"/>
    <lineage>
        <taxon>Eukaryota</taxon>
        <taxon>Sar</taxon>
        <taxon>Stramenopiles</taxon>
        <taxon>Ochrophyta</taxon>
        <taxon>Bacillariophyta</taxon>
        <taxon>Bacillariophyceae</taxon>
        <taxon>Bacillariophycidae</taxon>
        <taxon>Naviculales</taxon>
        <taxon>Phaeodactylaceae</taxon>
        <taxon>Phaeodactylum</taxon>
    </lineage>
</organism>
<dbReference type="PROSITE" id="PS00903">
    <property type="entry name" value="CYT_DCMP_DEAMINASES_1"/>
    <property type="match status" value="1"/>
</dbReference>
<gene>
    <name evidence="5" type="ORF">PHATRDRAFT_49924</name>
</gene>
<dbReference type="InterPro" id="IPR050231">
    <property type="entry name" value="Iron_ascorbate_oxido_reductase"/>
</dbReference>
<dbReference type="Pfam" id="PF00383">
    <property type="entry name" value="dCMP_cyt_deam_1"/>
    <property type="match status" value="1"/>
</dbReference>
<dbReference type="Gene3D" id="3.40.140.10">
    <property type="entry name" value="Cytidine Deaminase, domain 2"/>
    <property type="match status" value="1"/>
</dbReference>
<dbReference type="Pfam" id="PF03171">
    <property type="entry name" value="2OG-FeII_Oxy"/>
    <property type="match status" value="1"/>
</dbReference>
<dbReference type="RefSeq" id="XP_002184777.1">
    <property type="nucleotide sequence ID" value="XM_002184741.1"/>
</dbReference>
<dbReference type="OrthoDB" id="288590at2759"/>
<dbReference type="eggNOG" id="KOG1018">
    <property type="taxonomic scope" value="Eukaryota"/>
</dbReference>